<feature type="region of interest" description="Disordered" evidence="2">
    <location>
        <begin position="124"/>
        <end position="154"/>
    </location>
</feature>
<dbReference type="VEuPathDB" id="TrichDB:TVAGG3_0263040"/>
<sequence length="517" mass="59298">MERPLDSKVDGQYSITNIEKANEVTQSISKLLVLLQRNFKGDYPDSLIQELKTMTNNLTKYKKLDLPSFAKDFSSYSGEDVLSVALLFLNEINNNTINKQKDQLSQYENEINLLKEKIKSLSKTDRSTQIENTGSFGSSNGKNSSNSLSDSKFTSDISKLSREEEIKQIKRQIRDKYKDKILELNSMVQEIPPLQDEIFRLRKKLKSKSKDESNSQTTIQSYESELRETKASVVDLQNQLQTALAENERLSQITEQTSKSILSERSQGIAEGKQKFQYLISEMAQNYQGVSRELTDVIQQRNKLFELVNSQQILLMKHENAKNQTTSQKEIVVERPIPNKLPNINDLILDSIDEINHDNIEDAITDILKLTHQDKSYTETIESLINLLLERVRSKEKIISEQNKKISTFTDQLPLVNKLTSLIKGQLSYIEKIAKIDDLQVDSSLRESIYHNISDTKDYIEKNCGQINDQKSIFGFLESDPEKIKENILTFLSKYENPQTAEGIELYLILKQSIALS</sequence>
<keyword evidence="1" id="KW-0175">Coiled coil</keyword>
<accession>A2DC61</accession>
<dbReference type="RefSeq" id="XP_001583088.1">
    <property type="nucleotide sequence ID" value="XM_001583038.1"/>
</dbReference>
<dbReference type="KEGG" id="tva:5467655"/>
<evidence type="ECO:0000313" key="3">
    <source>
        <dbReference type="EMBL" id="EAY22102.1"/>
    </source>
</evidence>
<reference evidence="3" key="1">
    <citation type="submission" date="2006-10" db="EMBL/GenBank/DDBJ databases">
        <authorList>
            <person name="Amadeo P."/>
            <person name="Zhao Q."/>
            <person name="Wortman J."/>
            <person name="Fraser-Liggett C."/>
            <person name="Carlton J."/>
        </authorList>
    </citation>
    <scope>NUCLEOTIDE SEQUENCE</scope>
    <source>
        <strain evidence="3">G3</strain>
    </source>
</reference>
<gene>
    <name evidence="3" type="ORF">TVAG_457370</name>
</gene>
<dbReference type="AlphaFoldDB" id="A2DC61"/>
<evidence type="ECO:0000313" key="4">
    <source>
        <dbReference type="Proteomes" id="UP000001542"/>
    </source>
</evidence>
<feature type="coiled-coil region" evidence="1">
    <location>
        <begin position="90"/>
        <end position="124"/>
    </location>
</feature>
<dbReference type="EMBL" id="DS113186">
    <property type="protein sequence ID" value="EAY22102.1"/>
    <property type="molecule type" value="Genomic_DNA"/>
</dbReference>
<dbReference type="VEuPathDB" id="TrichDB:TVAG_295720"/>
<reference evidence="3" key="2">
    <citation type="journal article" date="2007" name="Science">
        <title>Draft genome sequence of the sexually transmitted pathogen Trichomonas vaginalis.</title>
        <authorList>
            <person name="Carlton J.M."/>
            <person name="Hirt R.P."/>
            <person name="Silva J.C."/>
            <person name="Delcher A.L."/>
            <person name="Schatz M."/>
            <person name="Zhao Q."/>
            <person name="Wortman J.R."/>
            <person name="Bidwell S.L."/>
            <person name="Alsmark U.C.M."/>
            <person name="Besteiro S."/>
            <person name="Sicheritz-Ponten T."/>
            <person name="Noel C.J."/>
            <person name="Dacks J.B."/>
            <person name="Foster P.G."/>
            <person name="Simillion C."/>
            <person name="Van de Peer Y."/>
            <person name="Miranda-Saavedra D."/>
            <person name="Barton G.J."/>
            <person name="Westrop G.D."/>
            <person name="Mueller S."/>
            <person name="Dessi D."/>
            <person name="Fiori P.L."/>
            <person name="Ren Q."/>
            <person name="Paulsen I."/>
            <person name="Zhang H."/>
            <person name="Bastida-Corcuera F.D."/>
            <person name="Simoes-Barbosa A."/>
            <person name="Brown M.T."/>
            <person name="Hayes R.D."/>
            <person name="Mukherjee M."/>
            <person name="Okumura C.Y."/>
            <person name="Schneider R."/>
            <person name="Smith A.J."/>
            <person name="Vanacova S."/>
            <person name="Villalvazo M."/>
            <person name="Haas B.J."/>
            <person name="Pertea M."/>
            <person name="Feldblyum T.V."/>
            <person name="Utterback T.R."/>
            <person name="Shu C.L."/>
            <person name="Osoegawa K."/>
            <person name="de Jong P.J."/>
            <person name="Hrdy I."/>
            <person name="Horvathova L."/>
            <person name="Zubacova Z."/>
            <person name="Dolezal P."/>
            <person name="Malik S.B."/>
            <person name="Logsdon J.M. Jr."/>
            <person name="Henze K."/>
            <person name="Gupta A."/>
            <person name="Wang C.C."/>
            <person name="Dunne R.L."/>
            <person name="Upcroft J.A."/>
            <person name="Upcroft P."/>
            <person name="White O."/>
            <person name="Salzberg S.L."/>
            <person name="Tang P."/>
            <person name="Chiu C.-H."/>
            <person name="Lee Y.-S."/>
            <person name="Embley T.M."/>
            <person name="Coombs G.H."/>
            <person name="Mottram J.C."/>
            <person name="Tachezy J."/>
            <person name="Fraser-Liggett C.M."/>
            <person name="Johnson P.J."/>
        </authorList>
    </citation>
    <scope>NUCLEOTIDE SEQUENCE [LARGE SCALE GENOMIC DNA]</scope>
    <source>
        <strain evidence="3">G3</strain>
    </source>
</reference>
<dbReference type="InParanoid" id="A2DC61"/>
<evidence type="ECO:0000256" key="2">
    <source>
        <dbReference type="SAM" id="MobiDB-lite"/>
    </source>
</evidence>
<keyword evidence="4" id="KW-1185">Reference proteome</keyword>
<dbReference type="Proteomes" id="UP000001542">
    <property type="component" value="Unassembled WGS sequence"/>
</dbReference>
<organism evidence="3 4">
    <name type="scientific">Trichomonas vaginalis (strain ATCC PRA-98 / G3)</name>
    <dbReference type="NCBI Taxonomy" id="412133"/>
    <lineage>
        <taxon>Eukaryota</taxon>
        <taxon>Metamonada</taxon>
        <taxon>Parabasalia</taxon>
        <taxon>Trichomonadida</taxon>
        <taxon>Trichomonadidae</taxon>
        <taxon>Trichomonas</taxon>
    </lineage>
</organism>
<name>A2DC61_TRIV3</name>
<proteinExistence type="predicted"/>
<feature type="compositionally biased region" description="Low complexity" evidence="2">
    <location>
        <begin position="132"/>
        <end position="154"/>
    </location>
</feature>
<evidence type="ECO:0000256" key="1">
    <source>
        <dbReference type="SAM" id="Coils"/>
    </source>
</evidence>
<feature type="coiled-coil region" evidence="1">
    <location>
        <begin position="219"/>
        <end position="253"/>
    </location>
</feature>
<protein>
    <submittedName>
        <fullName evidence="3">Uncharacterized protein</fullName>
    </submittedName>
</protein>